<evidence type="ECO:0000256" key="4">
    <source>
        <dbReference type="ARBA" id="ARBA00023157"/>
    </source>
</evidence>
<dbReference type="EMBL" id="JACHMB010000001">
    <property type="protein sequence ID" value="MBB5778845.1"/>
    <property type="molecule type" value="Genomic_DNA"/>
</dbReference>
<gene>
    <name evidence="7" type="ORF">HD596_005601</name>
</gene>
<reference evidence="7 8" key="1">
    <citation type="submission" date="2020-08" db="EMBL/GenBank/DDBJ databases">
        <title>Sequencing the genomes of 1000 actinobacteria strains.</title>
        <authorList>
            <person name="Klenk H.-P."/>
        </authorList>
    </citation>
    <scope>NUCLEOTIDE SEQUENCE [LARGE SCALE GENOMIC DNA]</scope>
    <source>
        <strain evidence="7 8">DSM 45507</strain>
    </source>
</reference>
<feature type="region of interest" description="Disordered" evidence="5">
    <location>
        <begin position="1585"/>
        <end position="1605"/>
    </location>
</feature>
<dbReference type="Pfam" id="PF14040">
    <property type="entry name" value="DNase_NucA_NucB"/>
    <property type="match status" value="1"/>
</dbReference>
<comment type="caution">
    <text evidence="7">The sequence shown here is derived from an EMBL/GenBank/DDBJ whole genome shotgun (WGS) entry which is preliminary data.</text>
</comment>
<organism evidence="7 8">
    <name type="scientific">Nonomuraea jabiensis</name>
    <dbReference type="NCBI Taxonomy" id="882448"/>
    <lineage>
        <taxon>Bacteria</taxon>
        <taxon>Bacillati</taxon>
        <taxon>Actinomycetota</taxon>
        <taxon>Actinomycetes</taxon>
        <taxon>Streptosporangiales</taxon>
        <taxon>Streptosporangiaceae</taxon>
        <taxon>Nonomuraea</taxon>
    </lineage>
</organism>
<dbReference type="InterPro" id="IPR029476">
    <property type="entry name" value="DNase_NucA_NucB"/>
</dbReference>
<dbReference type="Gene3D" id="2.60.120.200">
    <property type="match status" value="2"/>
</dbReference>
<feature type="region of interest" description="Disordered" evidence="5">
    <location>
        <begin position="1909"/>
        <end position="1933"/>
    </location>
</feature>
<dbReference type="InterPro" id="IPR013320">
    <property type="entry name" value="ConA-like_dom_sf"/>
</dbReference>
<dbReference type="SUPFAM" id="SSF49899">
    <property type="entry name" value="Concanavalin A-like lectins/glucanases"/>
    <property type="match status" value="1"/>
</dbReference>
<dbReference type="InterPro" id="IPR055372">
    <property type="entry name" value="CBM96"/>
</dbReference>
<dbReference type="NCBIfam" id="NF033679">
    <property type="entry name" value="DNRLRE_dom"/>
    <property type="match status" value="2"/>
</dbReference>
<keyword evidence="3" id="KW-0732">Signal</keyword>
<evidence type="ECO:0000256" key="5">
    <source>
        <dbReference type="SAM" id="MobiDB-lite"/>
    </source>
</evidence>
<proteinExistence type="predicted"/>
<dbReference type="InterPro" id="IPR006558">
    <property type="entry name" value="LamG-like"/>
</dbReference>
<dbReference type="Pfam" id="PF13205">
    <property type="entry name" value="Big_5"/>
    <property type="match status" value="1"/>
</dbReference>
<evidence type="ECO:0000256" key="1">
    <source>
        <dbReference type="ARBA" id="ARBA00004613"/>
    </source>
</evidence>
<comment type="subcellular location">
    <subcellularLocation>
        <location evidence="1">Secreted</location>
    </subcellularLocation>
</comment>
<dbReference type="GO" id="GO:0005576">
    <property type="term" value="C:extracellular region"/>
    <property type="evidence" value="ECO:0007669"/>
    <property type="project" value="UniProtKB-SubCell"/>
</dbReference>
<dbReference type="RefSeq" id="WP_185072236.1">
    <property type="nucleotide sequence ID" value="NZ_JACHMB010000001.1"/>
</dbReference>
<evidence type="ECO:0000259" key="6">
    <source>
        <dbReference type="SMART" id="SM00560"/>
    </source>
</evidence>
<evidence type="ECO:0000256" key="2">
    <source>
        <dbReference type="ARBA" id="ARBA00022525"/>
    </source>
</evidence>
<dbReference type="Pfam" id="PF13385">
    <property type="entry name" value="Laminin_G_3"/>
    <property type="match status" value="1"/>
</dbReference>
<evidence type="ECO:0000256" key="3">
    <source>
        <dbReference type="ARBA" id="ARBA00022729"/>
    </source>
</evidence>
<sequence>MDLPEGLSFKKNAAGRPTIVSKDGKTLTEIRPTLLQDAKAADAGAPIDAGKAGKAAVTLAEDGKTLVFTPDAAFLADPATTYPVTVTAAVSDWYEGHTGQVSKGGMDTWINDYDYQDSWDTFHQTQIVVGKSYASSIAKRWRGYLKFPNIPAEFAGSKVENADLHLWNYQSNECGISVGSGITARRITSYWEEMTLLWSSQPSVTSVGADTEYGAYSEDCTGSMNYPWNLTHTLNGIVQEWVNGATNYGIQLTAGNESELRNWRRYTSEDAGGCMTTPLEGCKFQQHPPILTVDFEMEGPAEEVVMLTGTQLTNLPEYEDAIAMSMYQPLGGDEDITITKEVAARIAGQRDGQEYRIGTDKLDFDESGIGGGGDGEDTGAPRVIAVEPEGGAVDVPLDAPVKITFSEPVGEAQVTVKDAAGAQAAGTLTYDSTETVLTFDPEQALKAGTAYTVEVSGAMDSWENIMAPYTSSFATLKQSAAQWTFDEGEGRTAADSSGNDQDASLNATAAWIAGKSGNAVSNVPSQARIAASQAAAQQGKAVEVADETTAMSVTYAQPDGKTFKTEVTTGPVRTRQGSGWVPIDTTLAEQGGKLRPKTLAEGAIVELSAGGTDPFVKMSVDGKSYALRWPTPLPKPTVKGSVATYTDAAGVGADLVVTALPTGFRHEVVLRQRPAKQVELRIGVEDEGLTLTEGKGGRLLLKGRDKKPVANGTRPTVSDGAGKGRPASVNRGEADTDVVTKGGRTELVVRPDQAFLADAGTTYPVRVAAAVTLPVNADVEVTSDNDADFPGDPTAAYMMAGTRTGGFKHRVHLKFDTPNLTGSTVTDAKLSMNTIDAQNCGAALANGIQVARLTGAWDPDNVYWANKPAFTTEDASTNFKGVTMDCATWPDSMEWNVTGIAQDWAAGAADHGLVLKSPGEANINNYRVFTSAENTDEFGSPPKLTLTTSGPASAPTVSAPAISPAQTVNGATVTTSLTPQLAATVADTAGGSLTGEFEVEHDPAATGQGSGQIWTGASAEVTSGGQAAVSVPAGMLTDGWKIRWRARAANAAASTTSAWSNWQTATVDVPNPAVGPFQVTPSQVVDGGTVATSLTPALHATVTDPAAQPLRAEFEVEHDPAATGQSSGQIWAGGIDGVASGTQASATVPDGKLTDGWKVRWRVRAVNTSTTVGSPWSSWQAMTIDVPDPVSEPAVGALQITPSEQVDGTTVTPTLTPTLLARVSDPAGKPLRAEAEIEHDPAATGQSTGQIWTGGADNVPAGTQATITVPADKLTDGWKVRWRARAVSATATSAWSDWQSFTVSLPKPTATGLAITPSKVVDGVTVTDTLTPALQATLTHPTGQALRAEAEIEHDPAATGQGTGQIWAGGVDDVASGTQASITVPAGKLSDGWKVRWRLRAVGEQAASAWSDWRQVTVDVTQPGEEPLAQTAGPVIRTDQSFTAAAWLRWSDKDGDYIVLEQKGTHQAPFRLGNTPDHGLVFTLTSADTVGATVEGVLSGVEPPVGEWFQLAGVYDATAKTASLYLNGALVKSEPITVSPWHANSAMTLGTRVRGDLDEARLYQRALAAADVTALFSGVNTMRESSSERFAPPGTSTSKASAATSDDHISLETCYNSPPVYGQPEKARIQERTYSSCWSSYYTIGAYADDDDTTKKLKKGGKVRAIQLAAELADVAVDSLTDDMIFSFRVTWVMHSYLGNAAGDGVVDGDGTTKPQHVKAFVRLQDFGIFQNGVRQTRFDRGLRQMNIGFDLTVSSATSSRCAVEGDSDHLKSIASWEATSHVTVMTRGYPDAAKKNAVCTIKPLITSIGGVGYIGRLWSQDVLDREGKRVGVYRNGDPPPAADSAWAPNFRCDWQTLGKSDTANDGVPDHTGGCVNTRAHRVWTMSKSSNRAFIEVIEHIEDAMDPAKNINTFPPLRQGDTTASRDPEYPPRKKAAGTLLAKAIPGNWAAAPNTPQGKPLHRGTNADEEANRAIFSKHQFWSDHGTTEEKFWRASRSTNYCKYYEYEEKFKENYTGVYDCDEYPYASTKQGAAKDKLNYSVRGVDLHQNRSHGNYLKTFYSQYRLTPDEVGDNTEDSPFWMMIVQ</sequence>
<dbReference type="Gene3D" id="2.60.40.1220">
    <property type="match status" value="1"/>
</dbReference>
<keyword evidence="2" id="KW-0964">Secreted</keyword>
<accession>A0A7W9G7V0</accession>
<feature type="region of interest" description="Disordered" evidence="5">
    <location>
        <begin position="934"/>
        <end position="961"/>
    </location>
</feature>
<name>A0A7W9G7V0_9ACTN</name>
<feature type="domain" description="LamG-like jellyroll fold" evidence="6">
    <location>
        <begin position="1440"/>
        <end position="1570"/>
    </location>
</feature>
<dbReference type="SMART" id="SM00560">
    <property type="entry name" value="LamGL"/>
    <property type="match status" value="1"/>
</dbReference>
<protein>
    <recommendedName>
        <fullName evidence="6">LamG-like jellyroll fold domain-containing protein</fullName>
    </recommendedName>
</protein>
<evidence type="ECO:0000313" key="8">
    <source>
        <dbReference type="Proteomes" id="UP000579153"/>
    </source>
</evidence>
<dbReference type="Proteomes" id="UP000579153">
    <property type="component" value="Unassembled WGS sequence"/>
</dbReference>
<feature type="region of interest" description="Disordered" evidence="5">
    <location>
        <begin position="704"/>
        <end position="736"/>
    </location>
</feature>
<keyword evidence="4" id="KW-1015">Disulfide bond</keyword>
<evidence type="ECO:0000313" key="7">
    <source>
        <dbReference type="EMBL" id="MBB5778845.1"/>
    </source>
</evidence>
<feature type="compositionally biased region" description="Low complexity" evidence="5">
    <location>
        <begin position="1595"/>
        <end position="1604"/>
    </location>
</feature>
<dbReference type="InterPro" id="IPR032812">
    <property type="entry name" value="SbsA_Ig"/>
</dbReference>
<dbReference type="Pfam" id="PF24517">
    <property type="entry name" value="CBM96"/>
    <property type="match status" value="1"/>
</dbReference>
<keyword evidence="8" id="KW-1185">Reference proteome</keyword>
<dbReference type="InterPro" id="IPR014755">
    <property type="entry name" value="Cu-Rt/internalin_Ig-like"/>
</dbReference>